<dbReference type="InterPro" id="IPR004101">
    <property type="entry name" value="Mur_ligase_C"/>
</dbReference>
<dbReference type="SUPFAM" id="SSF53244">
    <property type="entry name" value="MurD-like peptide ligases, peptide-binding domain"/>
    <property type="match status" value="1"/>
</dbReference>
<dbReference type="PIRSF" id="PIRSF001563">
    <property type="entry name" value="Folylpolyglu_synth"/>
    <property type="match status" value="1"/>
</dbReference>
<feature type="domain" description="Mur ligase central" evidence="12">
    <location>
        <begin position="46"/>
        <end position="261"/>
    </location>
</feature>
<keyword evidence="14" id="KW-1185">Reference proteome</keyword>
<accession>A0AAW6U790</accession>
<dbReference type="GO" id="GO:0046872">
    <property type="term" value="F:metal ion binding"/>
    <property type="evidence" value="ECO:0007669"/>
    <property type="project" value="UniProtKB-KW"/>
</dbReference>
<reference evidence="13" key="1">
    <citation type="submission" date="2023-05" db="EMBL/GenBank/DDBJ databases">
        <title>Mariniplasma microaerophilum sp. nov., a novel anaerobic mollicute isolated from terrestrial mud volcano, Taman Peninsula, Russia.</title>
        <authorList>
            <person name="Khomyakova M.A."/>
            <person name="Merkel A.Y."/>
            <person name="Slobodkin A.I."/>
        </authorList>
    </citation>
    <scope>NUCLEOTIDE SEQUENCE</scope>
    <source>
        <strain evidence="13">M4Ah</strain>
    </source>
</reference>
<dbReference type="PROSITE" id="PS01012">
    <property type="entry name" value="FOLYLPOLYGLU_SYNT_2"/>
    <property type="match status" value="1"/>
</dbReference>
<evidence type="ECO:0000259" key="12">
    <source>
        <dbReference type="Pfam" id="PF08245"/>
    </source>
</evidence>
<evidence type="ECO:0000256" key="10">
    <source>
        <dbReference type="PIRNR" id="PIRNR001563"/>
    </source>
</evidence>
<dbReference type="InterPro" id="IPR013221">
    <property type="entry name" value="Mur_ligase_cen"/>
</dbReference>
<dbReference type="EMBL" id="JASCXW010000001">
    <property type="protein sequence ID" value="MDI6451946.1"/>
    <property type="molecule type" value="Genomic_DNA"/>
</dbReference>
<dbReference type="Gene3D" id="3.40.1190.10">
    <property type="entry name" value="Mur-like, catalytic domain"/>
    <property type="match status" value="1"/>
</dbReference>
<dbReference type="InterPro" id="IPR001645">
    <property type="entry name" value="Folylpolyglutamate_synth"/>
</dbReference>
<organism evidence="13 14">
    <name type="scientific">Peloplasma aerotolerans</name>
    <dbReference type="NCBI Taxonomy" id="3044389"/>
    <lineage>
        <taxon>Bacteria</taxon>
        <taxon>Bacillati</taxon>
        <taxon>Mycoplasmatota</taxon>
        <taxon>Mollicutes</taxon>
        <taxon>Acholeplasmatales</taxon>
        <taxon>Acholeplasmataceae</taxon>
        <taxon>Peloplasma</taxon>
    </lineage>
</organism>
<evidence type="ECO:0000256" key="5">
    <source>
        <dbReference type="ARBA" id="ARBA00022741"/>
    </source>
</evidence>
<dbReference type="GO" id="GO:0004326">
    <property type="term" value="F:tetrahydrofolylpolyglutamate synthase activity"/>
    <property type="evidence" value="ECO:0007669"/>
    <property type="project" value="UniProtKB-EC"/>
</dbReference>
<keyword evidence="7" id="KW-0460">Magnesium</keyword>
<dbReference type="AlphaFoldDB" id="A0AAW6U790"/>
<evidence type="ECO:0000256" key="2">
    <source>
        <dbReference type="ARBA" id="ARBA00013025"/>
    </source>
</evidence>
<dbReference type="RefSeq" id="WP_282838325.1">
    <property type="nucleotide sequence ID" value="NZ_JASCXW010000001.1"/>
</dbReference>
<evidence type="ECO:0000256" key="8">
    <source>
        <dbReference type="ARBA" id="ARBA00030592"/>
    </source>
</evidence>
<name>A0AAW6U790_9MOLU</name>
<feature type="domain" description="Mur ligase C-terminal" evidence="11">
    <location>
        <begin position="287"/>
        <end position="398"/>
    </location>
</feature>
<gene>
    <name evidence="13" type="ORF">QJ521_00085</name>
</gene>
<keyword evidence="3 10" id="KW-0436">Ligase</keyword>
<dbReference type="SUPFAM" id="SSF53623">
    <property type="entry name" value="MurD-like peptide ligases, catalytic domain"/>
    <property type="match status" value="1"/>
</dbReference>
<evidence type="ECO:0000256" key="1">
    <source>
        <dbReference type="ARBA" id="ARBA00008276"/>
    </source>
</evidence>
<protein>
    <recommendedName>
        <fullName evidence="2">tetrahydrofolate synthase</fullName>
        <ecNumber evidence="2">6.3.2.17</ecNumber>
    </recommendedName>
    <alternativeName>
        <fullName evidence="8">Tetrahydrofolylpolyglutamate synthase</fullName>
    </alternativeName>
</protein>
<dbReference type="GO" id="GO:0005737">
    <property type="term" value="C:cytoplasm"/>
    <property type="evidence" value="ECO:0007669"/>
    <property type="project" value="TreeGrafter"/>
</dbReference>
<dbReference type="NCBIfam" id="TIGR01499">
    <property type="entry name" value="folC"/>
    <property type="match status" value="1"/>
</dbReference>
<evidence type="ECO:0000259" key="11">
    <source>
        <dbReference type="Pfam" id="PF02875"/>
    </source>
</evidence>
<dbReference type="EC" id="6.3.2.17" evidence="2"/>
<comment type="caution">
    <text evidence="13">The sequence shown here is derived from an EMBL/GenBank/DDBJ whole genome shotgun (WGS) entry which is preliminary data.</text>
</comment>
<evidence type="ECO:0000256" key="9">
    <source>
        <dbReference type="ARBA" id="ARBA00047493"/>
    </source>
</evidence>
<dbReference type="GO" id="GO:0005524">
    <property type="term" value="F:ATP binding"/>
    <property type="evidence" value="ECO:0007669"/>
    <property type="project" value="UniProtKB-KW"/>
</dbReference>
<comment type="similarity">
    <text evidence="1 10">Belongs to the folylpolyglutamate synthase family.</text>
</comment>
<evidence type="ECO:0000313" key="13">
    <source>
        <dbReference type="EMBL" id="MDI6451946.1"/>
    </source>
</evidence>
<dbReference type="Pfam" id="PF08245">
    <property type="entry name" value="Mur_ligase_M"/>
    <property type="match status" value="1"/>
</dbReference>
<dbReference type="PROSITE" id="PS01011">
    <property type="entry name" value="FOLYLPOLYGLU_SYNT_1"/>
    <property type="match status" value="1"/>
</dbReference>
<dbReference type="Proteomes" id="UP001431532">
    <property type="component" value="Unassembled WGS sequence"/>
</dbReference>
<dbReference type="InterPro" id="IPR036615">
    <property type="entry name" value="Mur_ligase_C_dom_sf"/>
</dbReference>
<evidence type="ECO:0000256" key="3">
    <source>
        <dbReference type="ARBA" id="ARBA00022598"/>
    </source>
</evidence>
<sequence length="410" mass="47099">MYKDLKEAIHWIETQLKFRPKENLSRMHEAYKLLGVDLSNIKKIHVAGTNGKGSVCAYISNILIEAGYKVGTFTSPYLLRFNERIRYQFQDIEDDELLELINIIYEFNQTFEKTFGENLSFFELITLMSFLYFKNKEVDVMVVEVGLGGLLDSTNVLYYDASLITSIGFDHMKQLGNTKESIAYNKLGILKEGNHLLTTVSKDMYPYFKDYIKKANVTSSFYSTDDIKRINHRPLIFGAFSEIYELPLLGDYQLLNALLSIKTIHFLFPEINQNVIQKGLLKTKWAGRFEEIAHHVFIDGAHNTHAIEALKQTVESSFKNYKVWVLFSALGDKDVSGMLEIIKSFASRLILTQFPDPRFLGLKEFLDDDSEWADNAKQAILSLKEEVDDQTILIITGSLHFIGYIKSTIH</sequence>
<dbReference type="InterPro" id="IPR036565">
    <property type="entry name" value="Mur-like_cat_sf"/>
</dbReference>
<keyword evidence="4" id="KW-0479">Metal-binding</keyword>
<dbReference type="GO" id="GO:0008841">
    <property type="term" value="F:dihydrofolate synthase activity"/>
    <property type="evidence" value="ECO:0007669"/>
    <property type="project" value="TreeGrafter"/>
</dbReference>
<evidence type="ECO:0000256" key="7">
    <source>
        <dbReference type="ARBA" id="ARBA00022842"/>
    </source>
</evidence>
<keyword evidence="6 10" id="KW-0067">ATP-binding</keyword>
<dbReference type="Gene3D" id="3.90.190.20">
    <property type="entry name" value="Mur ligase, C-terminal domain"/>
    <property type="match status" value="1"/>
</dbReference>
<dbReference type="PANTHER" id="PTHR11136">
    <property type="entry name" value="FOLYLPOLYGLUTAMATE SYNTHASE-RELATED"/>
    <property type="match status" value="1"/>
</dbReference>
<dbReference type="Pfam" id="PF02875">
    <property type="entry name" value="Mur_ligase_C"/>
    <property type="match status" value="1"/>
</dbReference>
<dbReference type="PANTHER" id="PTHR11136:SF0">
    <property type="entry name" value="DIHYDROFOLATE SYNTHETASE-RELATED"/>
    <property type="match status" value="1"/>
</dbReference>
<dbReference type="InterPro" id="IPR018109">
    <property type="entry name" value="Folylpolyglutamate_synth_CS"/>
</dbReference>
<proteinExistence type="inferred from homology"/>
<evidence type="ECO:0000256" key="4">
    <source>
        <dbReference type="ARBA" id="ARBA00022723"/>
    </source>
</evidence>
<keyword evidence="5 10" id="KW-0547">Nucleotide-binding</keyword>
<comment type="catalytic activity">
    <reaction evidence="9">
        <text>(6S)-5,6,7,8-tetrahydrofolyl-(gamma-L-Glu)(n) + L-glutamate + ATP = (6S)-5,6,7,8-tetrahydrofolyl-(gamma-L-Glu)(n+1) + ADP + phosphate + H(+)</text>
        <dbReference type="Rhea" id="RHEA:10580"/>
        <dbReference type="Rhea" id="RHEA-COMP:14738"/>
        <dbReference type="Rhea" id="RHEA-COMP:14740"/>
        <dbReference type="ChEBI" id="CHEBI:15378"/>
        <dbReference type="ChEBI" id="CHEBI:29985"/>
        <dbReference type="ChEBI" id="CHEBI:30616"/>
        <dbReference type="ChEBI" id="CHEBI:43474"/>
        <dbReference type="ChEBI" id="CHEBI:141005"/>
        <dbReference type="ChEBI" id="CHEBI:456216"/>
        <dbReference type="EC" id="6.3.2.17"/>
    </reaction>
</comment>
<evidence type="ECO:0000256" key="6">
    <source>
        <dbReference type="ARBA" id="ARBA00022840"/>
    </source>
</evidence>
<evidence type="ECO:0000313" key="14">
    <source>
        <dbReference type="Proteomes" id="UP001431532"/>
    </source>
</evidence>